<dbReference type="EMBL" id="JAUEDM010000007">
    <property type="protein sequence ID" value="KAK3314242.1"/>
    <property type="molecule type" value="Genomic_DNA"/>
</dbReference>
<proteinExistence type="predicted"/>
<protein>
    <submittedName>
        <fullName evidence="1">Uncharacterized protein</fullName>
    </submittedName>
</protein>
<reference evidence="1" key="1">
    <citation type="journal article" date="2023" name="Mol. Phylogenet. Evol.">
        <title>Genome-scale phylogeny and comparative genomics of the fungal order Sordariales.</title>
        <authorList>
            <person name="Hensen N."/>
            <person name="Bonometti L."/>
            <person name="Westerberg I."/>
            <person name="Brannstrom I.O."/>
            <person name="Guillou S."/>
            <person name="Cros-Aarteil S."/>
            <person name="Calhoun S."/>
            <person name="Haridas S."/>
            <person name="Kuo A."/>
            <person name="Mondo S."/>
            <person name="Pangilinan J."/>
            <person name="Riley R."/>
            <person name="LaButti K."/>
            <person name="Andreopoulos B."/>
            <person name="Lipzen A."/>
            <person name="Chen C."/>
            <person name="Yan M."/>
            <person name="Daum C."/>
            <person name="Ng V."/>
            <person name="Clum A."/>
            <person name="Steindorff A."/>
            <person name="Ohm R.A."/>
            <person name="Martin F."/>
            <person name="Silar P."/>
            <person name="Natvig D.O."/>
            <person name="Lalanne C."/>
            <person name="Gautier V."/>
            <person name="Ament-Velasquez S.L."/>
            <person name="Kruys A."/>
            <person name="Hutchinson M.I."/>
            <person name="Powell A.J."/>
            <person name="Barry K."/>
            <person name="Miller A.N."/>
            <person name="Grigoriev I.V."/>
            <person name="Debuchy R."/>
            <person name="Gladieux P."/>
            <person name="Hiltunen Thoren M."/>
            <person name="Johannesson H."/>
        </authorList>
    </citation>
    <scope>NUCLEOTIDE SEQUENCE</scope>
    <source>
        <strain evidence="1">CBS 118394</strain>
    </source>
</reference>
<dbReference type="AlphaFoldDB" id="A0AAE0HWJ5"/>
<evidence type="ECO:0000313" key="2">
    <source>
        <dbReference type="Proteomes" id="UP001283341"/>
    </source>
</evidence>
<name>A0AAE0HWJ5_9PEZI</name>
<evidence type="ECO:0000313" key="1">
    <source>
        <dbReference type="EMBL" id="KAK3314242.1"/>
    </source>
</evidence>
<accession>A0AAE0HWJ5</accession>
<gene>
    <name evidence="1" type="ORF">B0H66DRAFT_594998</name>
</gene>
<reference evidence="1" key="2">
    <citation type="submission" date="2023-06" db="EMBL/GenBank/DDBJ databases">
        <authorList>
            <consortium name="Lawrence Berkeley National Laboratory"/>
            <person name="Haridas S."/>
            <person name="Hensen N."/>
            <person name="Bonometti L."/>
            <person name="Westerberg I."/>
            <person name="Brannstrom I.O."/>
            <person name="Guillou S."/>
            <person name="Cros-Aarteil S."/>
            <person name="Calhoun S."/>
            <person name="Kuo A."/>
            <person name="Mondo S."/>
            <person name="Pangilinan J."/>
            <person name="Riley R."/>
            <person name="Labutti K."/>
            <person name="Andreopoulos B."/>
            <person name="Lipzen A."/>
            <person name="Chen C."/>
            <person name="Yanf M."/>
            <person name="Daum C."/>
            <person name="Ng V."/>
            <person name="Clum A."/>
            <person name="Steindorff A."/>
            <person name="Ohm R."/>
            <person name="Martin F."/>
            <person name="Silar P."/>
            <person name="Natvig D."/>
            <person name="Lalanne C."/>
            <person name="Gautier V."/>
            <person name="Ament-Velasquez S.L."/>
            <person name="Kruys A."/>
            <person name="Hutchinson M.I."/>
            <person name="Powell A.J."/>
            <person name="Barry K."/>
            <person name="Miller A.N."/>
            <person name="Grigoriev I.V."/>
            <person name="Debuchy R."/>
            <person name="Gladieux P."/>
            <person name="Thoren M.H."/>
            <person name="Johannesson H."/>
        </authorList>
    </citation>
    <scope>NUCLEOTIDE SEQUENCE</scope>
    <source>
        <strain evidence="1">CBS 118394</strain>
    </source>
</reference>
<comment type="caution">
    <text evidence="1">The sequence shown here is derived from an EMBL/GenBank/DDBJ whole genome shotgun (WGS) entry which is preliminary data.</text>
</comment>
<sequence>MFQLACQDDNRASCLATLLVIFLSDALARLTYDYGLYAARRFENHFEECRYDPASEGRLDLDLSANLSDYGKKALEGWIPVPDNLTGIHCSPHRQVYYYAFKEAPIYLAFTVLFHALRCVAWSQPGDLVALALSFNRRKTSTDAVAAGGIADRTSESVPEYTTTGGATTAVKQTGASIKETWKMSTFSFLKSRFDLRSPATSNADPKNDLSARKQSDISLTILDLSLRLWAAVMSPLARGTEVPKSAPHCARRGRWRRRDAGKFPVPPYVGLWGVAQDFLAKFILRRVGCGILVMSVRYGGQVSVDETAWER</sequence>
<keyword evidence="2" id="KW-1185">Reference proteome</keyword>
<organism evidence="1 2">
    <name type="scientific">Apodospora peruviana</name>
    <dbReference type="NCBI Taxonomy" id="516989"/>
    <lineage>
        <taxon>Eukaryota</taxon>
        <taxon>Fungi</taxon>
        <taxon>Dikarya</taxon>
        <taxon>Ascomycota</taxon>
        <taxon>Pezizomycotina</taxon>
        <taxon>Sordariomycetes</taxon>
        <taxon>Sordariomycetidae</taxon>
        <taxon>Sordariales</taxon>
        <taxon>Lasiosphaeriaceae</taxon>
        <taxon>Apodospora</taxon>
    </lineage>
</organism>
<dbReference type="Proteomes" id="UP001283341">
    <property type="component" value="Unassembled WGS sequence"/>
</dbReference>